<accession>U2DQ10</accession>
<comment type="caution">
    <text evidence="1">The sequence shown here is derived from an EMBL/GenBank/DDBJ whole genome shotgun (WGS) entry which is preliminary data.</text>
</comment>
<name>U2DQ10_9BACE</name>
<gene>
    <name evidence="1" type="ORF">HMPREF1981_02967</name>
</gene>
<sequence>MAQKKKVLYIILPYEVLIQPSGNIDYPAKHFLKLNEKYPPFCIYISTTLDIYGYRGEYIWLPR</sequence>
<evidence type="ECO:0000313" key="2">
    <source>
        <dbReference type="Proteomes" id="UP000016496"/>
    </source>
</evidence>
<reference evidence="1 2" key="1">
    <citation type="submission" date="2013-08" db="EMBL/GenBank/DDBJ databases">
        <authorList>
            <person name="Weinstock G."/>
            <person name="Sodergren E."/>
            <person name="Wylie T."/>
            <person name="Fulton L."/>
            <person name="Fulton R."/>
            <person name="Fronick C."/>
            <person name="O'Laughlin M."/>
            <person name="Godfrey J."/>
            <person name="Miner T."/>
            <person name="Herter B."/>
            <person name="Appelbaum E."/>
            <person name="Cordes M."/>
            <person name="Lek S."/>
            <person name="Wollam A."/>
            <person name="Pepin K.H."/>
            <person name="Palsikar V.B."/>
            <person name="Mitreva M."/>
            <person name="Wilson R.K."/>
        </authorList>
    </citation>
    <scope>NUCLEOTIDE SEQUENCE [LARGE SCALE GENOMIC DNA]</scope>
    <source>
        <strain evidence="1 2">F0041</strain>
    </source>
</reference>
<evidence type="ECO:0000313" key="1">
    <source>
        <dbReference type="EMBL" id="ERI81781.1"/>
    </source>
</evidence>
<dbReference type="HOGENOM" id="CLU_2876529_0_0_10"/>
<proteinExistence type="predicted"/>
<protein>
    <submittedName>
        <fullName evidence="1">Uncharacterized protein</fullName>
    </submittedName>
</protein>
<dbReference type="EMBL" id="AWSV01000154">
    <property type="protein sequence ID" value="ERI81781.1"/>
    <property type="molecule type" value="Genomic_DNA"/>
</dbReference>
<dbReference type="AlphaFoldDB" id="U2DQ10"/>
<organism evidence="1 2">
    <name type="scientific">Bacteroides pyogenes F0041</name>
    <dbReference type="NCBI Taxonomy" id="1321819"/>
    <lineage>
        <taxon>Bacteria</taxon>
        <taxon>Pseudomonadati</taxon>
        <taxon>Bacteroidota</taxon>
        <taxon>Bacteroidia</taxon>
        <taxon>Bacteroidales</taxon>
        <taxon>Bacteroidaceae</taxon>
        <taxon>Bacteroides</taxon>
    </lineage>
</organism>
<dbReference type="Proteomes" id="UP000016496">
    <property type="component" value="Unassembled WGS sequence"/>
</dbReference>